<evidence type="ECO:0000313" key="5">
    <source>
        <dbReference type="EMBL" id="ORO40579.1"/>
    </source>
</evidence>
<organism evidence="5 6">
    <name type="scientific">Streptococcus oralis subsp. tigurinus</name>
    <dbReference type="NCBI Taxonomy" id="1077464"/>
    <lineage>
        <taxon>Bacteria</taxon>
        <taxon>Bacillati</taxon>
        <taxon>Bacillota</taxon>
        <taxon>Bacilli</taxon>
        <taxon>Lactobacillales</taxon>
        <taxon>Streptococcaceae</taxon>
        <taxon>Streptococcus</taxon>
    </lineage>
</organism>
<evidence type="ECO:0000313" key="6">
    <source>
        <dbReference type="Proteomes" id="UP000193633"/>
    </source>
</evidence>
<dbReference type="Pfam" id="PF13289">
    <property type="entry name" value="SIR2_2"/>
    <property type="match status" value="1"/>
</dbReference>
<evidence type="ECO:0000256" key="3">
    <source>
        <dbReference type="ARBA" id="ARBA00022840"/>
    </source>
</evidence>
<dbReference type="Proteomes" id="UP000193633">
    <property type="component" value="Unassembled WGS sequence"/>
</dbReference>
<evidence type="ECO:0000256" key="1">
    <source>
        <dbReference type="ARBA" id="ARBA00008239"/>
    </source>
</evidence>
<name>A0A1X1G1F5_STROR</name>
<dbReference type="SUPFAM" id="SSF55874">
    <property type="entry name" value="ATPase domain of HSP90 chaperone/DNA topoisomerase II/histidine kinase"/>
    <property type="match status" value="1"/>
</dbReference>
<keyword evidence="4" id="KW-0143">Chaperone</keyword>
<dbReference type="GO" id="GO:0005524">
    <property type="term" value="F:ATP binding"/>
    <property type="evidence" value="ECO:0007669"/>
    <property type="project" value="UniProtKB-KW"/>
</dbReference>
<protein>
    <submittedName>
        <fullName evidence="5">Uncharacterized protein</fullName>
    </submittedName>
</protein>
<comment type="caution">
    <text evidence="5">The sequence shown here is derived from an EMBL/GenBank/DDBJ whole genome shotgun (WGS) entry which is preliminary data.</text>
</comment>
<evidence type="ECO:0000256" key="4">
    <source>
        <dbReference type="ARBA" id="ARBA00023186"/>
    </source>
</evidence>
<keyword evidence="2" id="KW-0547">Nucleotide-binding</keyword>
<dbReference type="AlphaFoldDB" id="A0A1X1G1F5"/>
<dbReference type="EMBL" id="NCUD01000043">
    <property type="protein sequence ID" value="ORO40579.1"/>
    <property type="molecule type" value="Genomic_DNA"/>
</dbReference>
<dbReference type="InterPro" id="IPR001404">
    <property type="entry name" value="Hsp90_fam"/>
</dbReference>
<dbReference type="GO" id="GO:0051082">
    <property type="term" value="F:unfolded protein binding"/>
    <property type="evidence" value="ECO:0007669"/>
    <property type="project" value="InterPro"/>
</dbReference>
<dbReference type="PANTHER" id="PTHR11528">
    <property type="entry name" value="HEAT SHOCK PROTEIN 90 FAMILY MEMBER"/>
    <property type="match status" value="1"/>
</dbReference>
<dbReference type="GO" id="GO:0140662">
    <property type="term" value="F:ATP-dependent protein folding chaperone"/>
    <property type="evidence" value="ECO:0007669"/>
    <property type="project" value="InterPro"/>
</dbReference>
<comment type="similarity">
    <text evidence="1">Belongs to the heat shock protein 90 family.</text>
</comment>
<evidence type="ECO:0000256" key="2">
    <source>
        <dbReference type="ARBA" id="ARBA00022741"/>
    </source>
</evidence>
<sequence>MCRIVWMSLRKEGMSNKVDFNDLKNIDYGFNKLSKLNQKPVLFVGSGLSQRYLKSPTWWGLLEKISEELEIDKSLLERWTSDNYEEIAERLEAIYFTTLKKESLLESDDIRRPFRELIAQILNEYTVDNSEYEKEISILGGIDYQKLITTNYDSLLEKSVFNIENEEIYIHNDDLFSSETKNKKLYKIHGSIDKPSSMIITKSDYDQFFEKSKYIYSKLLTMFVESPIIFLGYSLSDRNIKDILTTLTATLSQKDLKQFQERVYIISYSSDDKPEYFLEKEELALLNGLLINVNIFYLRNNYQQLYEVLRDISLQSSDLEFAVSKNDVVNHFIIPLYEGQDYPEVVMRELLQNAMDACKIVKRDYNIKISVEEEDGKIFLSILDNGIGMSIAEIKNYYLTIGKSGKREVSNVDDLVGHFGIGALSMFLISDSIFVQTKKSGDSPISFRMYTDSTKSSKEVQLENTTRYYEDDSYTFVRLELKKEYGDALKKGKDTSEFLEYFGLFDVIRGGDISFEVNTNETNFSHRFKKINLADFICILEKPYKIFMYSNGIDNSTEDDLEELSNYALYGDMLVEVNYHTNYYRFGQWSYWDRSQKPLVDISRLPLIILDKTQDIEIPLDRSFINLPENIVTQIENEYYRLNLPKYLEELDSICENSIPMPDYYLGRSMGFREMLANWYVRSGKVYLPTYDTNIFYILSNRVDEVIHKVFNNKGIITTNHISESITNISDSIENKNIVALSRNYIEENLIKIRNHNVGFRGEAIRMILNQFCFVHEDFENLESASKIKDFIINHSTELKEFFKSLYENNILWFDNRYKESSLAIENNDYLYISRRKLEGNENVEVLKDIFQKNPYKNIILDEGETI</sequence>
<reference evidence="5 6" key="1">
    <citation type="journal article" date="2016" name="Eur. J. Clin. Microbiol. Infect. Dis.">
        <title>Whole genome sequencing as a tool for phylogenetic analysis of clinical strains of Mitis group streptococci.</title>
        <authorList>
            <person name="Rasmussen L.H."/>
            <person name="Dargis R."/>
            <person name="Hojholt K."/>
            <person name="Christensen J.J."/>
            <person name="Skovgaard O."/>
            <person name="Justesen U.S."/>
            <person name="Rosenvinge F.S."/>
            <person name="Moser C."/>
            <person name="Lukjancenko O."/>
            <person name="Rasmussen S."/>
            <person name="Nielsen X.C."/>
        </authorList>
    </citation>
    <scope>NUCLEOTIDE SEQUENCE [LARGE SCALE GENOMIC DNA]</scope>
    <source>
        <strain evidence="5 6">OD_339823_10</strain>
    </source>
</reference>
<proteinExistence type="inferred from homology"/>
<gene>
    <name evidence="5" type="ORF">B7728_03865</name>
</gene>
<dbReference type="GO" id="GO:0016887">
    <property type="term" value="F:ATP hydrolysis activity"/>
    <property type="evidence" value="ECO:0007669"/>
    <property type="project" value="InterPro"/>
</dbReference>
<dbReference type="Gene3D" id="3.30.565.10">
    <property type="entry name" value="Histidine kinase-like ATPase, C-terminal domain"/>
    <property type="match status" value="1"/>
</dbReference>
<dbReference type="Pfam" id="PF13589">
    <property type="entry name" value="HATPase_c_3"/>
    <property type="match status" value="1"/>
</dbReference>
<accession>A0A1X1G1F5</accession>
<dbReference type="InterPro" id="IPR036890">
    <property type="entry name" value="HATPase_C_sf"/>
</dbReference>
<keyword evidence="3" id="KW-0067">ATP-binding</keyword>